<organism evidence="1 2">
    <name type="scientific">Hominimerdicola aceti</name>
    <dbReference type="NCBI Taxonomy" id="2981726"/>
    <lineage>
        <taxon>Bacteria</taxon>
        <taxon>Bacillati</taxon>
        <taxon>Bacillota</taxon>
        <taxon>Clostridia</taxon>
        <taxon>Eubacteriales</taxon>
        <taxon>Oscillospiraceae</taxon>
        <taxon>Hominimerdicola</taxon>
    </lineage>
</organism>
<gene>
    <name evidence="1" type="ORF">OCV57_10215</name>
</gene>
<accession>A0AAE3IKT0</accession>
<proteinExistence type="predicted"/>
<keyword evidence="2" id="KW-1185">Reference proteome</keyword>
<sequence length="150" mass="17836">MGVILSTFSIINYRHSKSLKDKIIKKCNDDTEIIIHMSDFTGFEWDKCIVYGPSTQTKDICDAFDINYNTYLDLNYGIIFLNNNNVTYEEFFKVSDHDFTNKIPEFIIYPYRQNESTQVKYASFEKDEAEFKCIKKHSDNGYYYRLYPIN</sequence>
<evidence type="ECO:0000313" key="1">
    <source>
        <dbReference type="EMBL" id="MCU6706292.1"/>
    </source>
</evidence>
<name>A0AAE3IKT0_9FIRM</name>
<comment type="caution">
    <text evidence="1">The sequence shown here is derived from an EMBL/GenBank/DDBJ whole genome shotgun (WGS) entry which is preliminary data.</text>
</comment>
<evidence type="ECO:0000313" key="2">
    <source>
        <dbReference type="Proteomes" id="UP001208131"/>
    </source>
</evidence>
<dbReference type="Proteomes" id="UP001208131">
    <property type="component" value="Unassembled WGS sequence"/>
</dbReference>
<dbReference type="AlphaFoldDB" id="A0AAE3IKT0"/>
<reference evidence="1 2" key="1">
    <citation type="journal article" date="2021" name="ISME Commun">
        <title>Automated analysis of genomic sequences facilitates high-throughput and comprehensive description of bacteria.</title>
        <authorList>
            <person name="Hitch T.C.A."/>
        </authorList>
    </citation>
    <scope>NUCLEOTIDE SEQUENCE [LARGE SCALE GENOMIC DNA]</scope>
    <source>
        <strain evidence="1 2">Sanger_31</strain>
    </source>
</reference>
<protein>
    <submittedName>
        <fullName evidence="1">Uncharacterized protein</fullName>
    </submittedName>
</protein>
<dbReference type="RefSeq" id="WP_267301441.1">
    <property type="nucleotide sequence ID" value="NZ_JAOQJZ010000010.1"/>
</dbReference>
<dbReference type="EMBL" id="JAOQJZ010000010">
    <property type="protein sequence ID" value="MCU6706292.1"/>
    <property type="molecule type" value="Genomic_DNA"/>
</dbReference>